<dbReference type="AlphaFoldDB" id="A0A448WEN8"/>
<keyword evidence="2" id="KW-1185">Reference proteome</keyword>
<name>A0A448WEN8_9PLAT</name>
<dbReference type="EMBL" id="CAAALY010007426">
    <property type="protein sequence ID" value="VEL09858.1"/>
    <property type="molecule type" value="Genomic_DNA"/>
</dbReference>
<comment type="caution">
    <text evidence="1">The sequence shown here is derived from an EMBL/GenBank/DDBJ whole genome shotgun (WGS) entry which is preliminary data.</text>
</comment>
<sequence>DLATGKDANVTPNCPHNRLPATFGGFIRGVSSTHALSTRSHSILLDRVNPEPKESFSRVSSVKSAMAVAPNQDISPSHLPKVCRVLLSSGREFLSQCYEEPNKGLNSSKIRRKRREVLERKRGDVTEQTLRRKVTGESVQTHLVPNQKNLTIRATVASGKAAKMVSSL</sequence>
<proteinExistence type="predicted"/>
<evidence type="ECO:0000313" key="2">
    <source>
        <dbReference type="Proteomes" id="UP000784294"/>
    </source>
</evidence>
<organism evidence="1 2">
    <name type="scientific">Protopolystoma xenopodis</name>
    <dbReference type="NCBI Taxonomy" id="117903"/>
    <lineage>
        <taxon>Eukaryota</taxon>
        <taxon>Metazoa</taxon>
        <taxon>Spiralia</taxon>
        <taxon>Lophotrochozoa</taxon>
        <taxon>Platyhelminthes</taxon>
        <taxon>Monogenea</taxon>
        <taxon>Polyopisthocotylea</taxon>
        <taxon>Polystomatidea</taxon>
        <taxon>Polystomatidae</taxon>
        <taxon>Protopolystoma</taxon>
    </lineage>
</organism>
<evidence type="ECO:0000313" key="1">
    <source>
        <dbReference type="EMBL" id="VEL09858.1"/>
    </source>
</evidence>
<protein>
    <submittedName>
        <fullName evidence="1">Uncharacterized protein</fullName>
    </submittedName>
</protein>
<accession>A0A448WEN8</accession>
<dbReference type="Proteomes" id="UP000784294">
    <property type="component" value="Unassembled WGS sequence"/>
</dbReference>
<feature type="non-terminal residue" evidence="1">
    <location>
        <position position="1"/>
    </location>
</feature>
<gene>
    <name evidence="1" type="ORF">PXEA_LOCUS3298</name>
</gene>
<reference evidence="1" key="1">
    <citation type="submission" date="2018-11" db="EMBL/GenBank/DDBJ databases">
        <authorList>
            <consortium name="Pathogen Informatics"/>
        </authorList>
    </citation>
    <scope>NUCLEOTIDE SEQUENCE</scope>
</reference>